<dbReference type="Gene3D" id="3.40.50.1820">
    <property type="entry name" value="alpha/beta hydrolase"/>
    <property type="match status" value="1"/>
</dbReference>
<dbReference type="EMBL" id="PUHY01000004">
    <property type="protein sequence ID" value="PQO39568.1"/>
    <property type="molecule type" value="Genomic_DNA"/>
</dbReference>
<comment type="caution">
    <text evidence="2">The sequence shown here is derived from an EMBL/GenBank/DDBJ whole genome shotgun (WGS) entry which is preliminary data.</text>
</comment>
<organism evidence="2 3">
    <name type="scientific">Blastopirellula marina</name>
    <dbReference type="NCBI Taxonomy" id="124"/>
    <lineage>
        <taxon>Bacteria</taxon>
        <taxon>Pseudomonadati</taxon>
        <taxon>Planctomycetota</taxon>
        <taxon>Planctomycetia</taxon>
        <taxon>Pirellulales</taxon>
        <taxon>Pirellulaceae</taxon>
        <taxon>Blastopirellula</taxon>
    </lineage>
</organism>
<dbReference type="PANTHER" id="PTHR43194">
    <property type="entry name" value="HYDROLASE ALPHA/BETA FOLD FAMILY"/>
    <property type="match status" value="1"/>
</dbReference>
<dbReference type="GO" id="GO:0016787">
    <property type="term" value="F:hydrolase activity"/>
    <property type="evidence" value="ECO:0007669"/>
    <property type="project" value="UniProtKB-KW"/>
</dbReference>
<feature type="domain" description="AB hydrolase-1" evidence="1">
    <location>
        <begin position="32"/>
        <end position="254"/>
    </location>
</feature>
<dbReference type="InterPro" id="IPR050228">
    <property type="entry name" value="Carboxylesterase_BioH"/>
</dbReference>
<dbReference type="Proteomes" id="UP000238322">
    <property type="component" value="Unassembled WGS sequence"/>
</dbReference>
<dbReference type="Pfam" id="PF12697">
    <property type="entry name" value="Abhydrolase_6"/>
    <property type="match status" value="1"/>
</dbReference>
<evidence type="ECO:0000259" key="1">
    <source>
        <dbReference type="Pfam" id="PF12697"/>
    </source>
</evidence>
<dbReference type="RefSeq" id="WP_105328005.1">
    <property type="nucleotide sequence ID" value="NZ_PUHY01000004.1"/>
</dbReference>
<reference evidence="2 3" key="1">
    <citation type="submission" date="2018-02" db="EMBL/GenBank/DDBJ databases">
        <title>Comparative genomes isolates from brazilian mangrove.</title>
        <authorList>
            <person name="Araujo J.E."/>
            <person name="Taketani R.G."/>
            <person name="Silva M.C.P."/>
            <person name="Loureco M.V."/>
            <person name="Andreote F.D."/>
        </authorList>
    </citation>
    <scope>NUCLEOTIDE SEQUENCE [LARGE SCALE GENOMIC DNA]</scope>
    <source>
        <strain evidence="2 3">Hex-1 MGV</strain>
    </source>
</reference>
<accession>A0A2S8G544</accession>
<evidence type="ECO:0000313" key="2">
    <source>
        <dbReference type="EMBL" id="PQO39568.1"/>
    </source>
</evidence>
<name>A0A2S8G544_9BACT</name>
<gene>
    <name evidence="2" type="ORF">C5Y83_02135</name>
</gene>
<proteinExistence type="predicted"/>
<dbReference type="PANTHER" id="PTHR43194:SF5">
    <property type="entry name" value="PIMELOYL-[ACYL-CARRIER PROTEIN] METHYL ESTER ESTERASE"/>
    <property type="match status" value="1"/>
</dbReference>
<dbReference type="InterPro" id="IPR000073">
    <property type="entry name" value="AB_hydrolase_1"/>
</dbReference>
<dbReference type="OrthoDB" id="252464at2"/>
<protein>
    <submittedName>
        <fullName evidence="2">Alpha/beta hydrolase</fullName>
    </submittedName>
</protein>
<dbReference type="SUPFAM" id="SSF53474">
    <property type="entry name" value="alpha/beta-Hydrolases"/>
    <property type="match status" value="1"/>
</dbReference>
<keyword evidence="2" id="KW-0378">Hydrolase</keyword>
<sequence>MPSTIKSENKTLNIAGKKTQLTILGEGPPLLYLHSAGGETEPIAFHKKLAEKHTVYLPAHPGFALSEGLDRIDDINDMAWHYVDLIQELGLEDVPVVSYSLGAWIASEVKLLRPRLIGPTVMIAAAGLHVDGAPMAELFIDEFDDLRKLLFFNPESQEAKDYFPSDVNDPRILMWLRAREATARVGWNPYLHNPKLLQHLHRLDSPVQLIWGKQDKLIPAAHGEYYAAHLPNAKLIELEECGHMVPYEKTEEAAEIALDFLLTENA</sequence>
<evidence type="ECO:0000313" key="3">
    <source>
        <dbReference type="Proteomes" id="UP000238322"/>
    </source>
</evidence>
<dbReference type="AlphaFoldDB" id="A0A2S8G544"/>
<dbReference type="InterPro" id="IPR029058">
    <property type="entry name" value="AB_hydrolase_fold"/>
</dbReference>